<protein>
    <submittedName>
        <fullName evidence="1">Uncharacterized protein</fullName>
    </submittedName>
</protein>
<sequence>MRHTSDSISNATSLPLSADTQAVARRAGRELQEAIGAALLTVPKIFDRELATNALMVAEGKLMELCKALAIELDSNAEREDRYARLRAANLRIRELETQLGNSASPELTQASLKVLAQRLQRWWKFEGLGHASKISFGEHGCEVELSCSLRGMFSRFLSATPVSDKVNEKHWLQNLRDRGFELVEEDGDTDLADTDASRRALLDLLQSRLPSVHVLQFENRHRRGARHFRMSSVHVYIRDIKEISVLPEIEEADE</sequence>
<evidence type="ECO:0000313" key="1">
    <source>
        <dbReference type="EMBL" id="AEA65731.1"/>
    </source>
</evidence>
<proteinExistence type="predicted"/>
<keyword evidence="2" id="KW-1185">Reference proteome</keyword>
<dbReference type="Proteomes" id="UP000008316">
    <property type="component" value="Plasmid bgla_3p"/>
</dbReference>
<geneLocation type="plasmid" evidence="1 2">
    <name>bgla_3p</name>
</geneLocation>
<dbReference type="EMBL" id="CP002603">
    <property type="protein sequence ID" value="AEA65731.1"/>
    <property type="molecule type" value="Genomic_DNA"/>
</dbReference>
<evidence type="ECO:0000313" key="2">
    <source>
        <dbReference type="Proteomes" id="UP000008316"/>
    </source>
</evidence>
<accession>F2LSD5</accession>
<dbReference type="AlphaFoldDB" id="F2LSD5"/>
<dbReference type="KEGG" id="bgd:bgla_3p0300"/>
<dbReference type="RefSeq" id="WP_013691866.1">
    <property type="nucleotide sequence ID" value="NC_015378.1"/>
</dbReference>
<keyword evidence="1" id="KW-0614">Plasmid</keyword>
<reference evidence="1 2" key="1">
    <citation type="journal article" date="2011" name="J. Bacteriol.">
        <title>Complete genome sequence of Burkholderia gladioli BSR3.</title>
        <authorList>
            <person name="Seo Y.S."/>
            <person name="Lim J."/>
            <person name="Choi B.S."/>
            <person name="Kim H."/>
            <person name="Goo E."/>
            <person name="Lee B."/>
            <person name="Lim J.S."/>
            <person name="Choi I.Y."/>
            <person name="Moon J.S."/>
            <person name="Kim J."/>
            <person name="Hwang I."/>
        </authorList>
    </citation>
    <scope>NUCLEOTIDE SEQUENCE [LARGE SCALE GENOMIC DNA]</scope>
    <source>
        <strain evidence="1 2">BSR3</strain>
        <plasmid evidence="1">bgla_3p</plasmid>
    </source>
</reference>
<organism evidence="1 2">
    <name type="scientific">Burkholderia gladioli (strain BSR3)</name>
    <dbReference type="NCBI Taxonomy" id="999541"/>
    <lineage>
        <taxon>Bacteria</taxon>
        <taxon>Pseudomonadati</taxon>
        <taxon>Pseudomonadota</taxon>
        <taxon>Betaproteobacteria</taxon>
        <taxon>Burkholderiales</taxon>
        <taxon>Burkholderiaceae</taxon>
        <taxon>Burkholderia</taxon>
    </lineage>
</organism>
<gene>
    <name evidence="1" type="ordered locus">bgla_3p0300</name>
</gene>
<name>F2LSD5_BURGS</name>
<dbReference type="HOGENOM" id="CLU_095232_0_0_4"/>